<keyword evidence="1" id="KW-1133">Transmembrane helix</keyword>
<feature type="transmembrane region" description="Helical" evidence="1">
    <location>
        <begin position="98"/>
        <end position="122"/>
    </location>
</feature>
<dbReference type="EMBL" id="PVXQ01000005">
    <property type="protein sequence ID" value="PRR83768.1"/>
    <property type="molecule type" value="Genomic_DNA"/>
</dbReference>
<sequence length="166" mass="18721">MNDSNLIKKVMHSITNSSKCEDEREQLESYKISTICLSLLVTLLVISSIIRETIEIHLGDIYPFNSTQEIFFYISLISLVGCYILCKKGAIGTISSLGTLIFGISFPIYSGNILSSILLEGIFSNLQNYQKSNIHLIIIFLMVIFPIVIYFALNRVYKKSIASSEY</sequence>
<feature type="transmembrane region" description="Helical" evidence="1">
    <location>
        <begin position="70"/>
        <end position="86"/>
    </location>
</feature>
<comment type="caution">
    <text evidence="2">The sequence shown here is derived from an EMBL/GenBank/DDBJ whole genome shotgun (WGS) entry which is preliminary data.</text>
</comment>
<evidence type="ECO:0000313" key="2">
    <source>
        <dbReference type="EMBL" id="PRR83768.1"/>
    </source>
</evidence>
<protein>
    <submittedName>
        <fullName evidence="2">Uncharacterized protein</fullName>
    </submittedName>
</protein>
<dbReference type="Proteomes" id="UP000239471">
    <property type="component" value="Unassembled WGS sequence"/>
</dbReference>
<keyword evidence="1" id="KW-0812">Transmembrane</keyword>
<reference evidence="2 3" key="1">
    <citation type="submission" date="2018-03" db="EMBL/GenBank/DDBJ databases">
        <title>Genome sequence of Clostridium vincentii DSM 10228.</title>
        <authorList>
            <person name="Poehlein A."/>
            <person name="Daniel R."/>
        </authorList>
    </citation>
    <scope>NUCLEOTIDE SEQUENCE [LARGE SCALE GENOMIC DNA]</scope>
    <source>
        <strain evidence="2 3">DSM 10228</strain>
    </source>
</reference>
<keyword evidence="1" id="KW-0472">Membrane</keyword>
<gene>
    <name evidence="2" type="ORF">CLVI_07150</name>
</gene>
<keyword evidence="3" id="KW-1185">Reference proteome</keyword>
<dbReference type="RefSeq" id="WP_106058746.1">
    <property type="nucleotide sequence ID" value="NZ_PVXQ01000005.1"/>
</dbReference>
<organism evidence="2 3">
    <name type="scientific">Clostridium vincentii</name>
    <dbReference type="NCBI Taxonomy" id="52704"/>
    <lineage>
        <taxon>Bacteria</taxon>
        <taxon>Bacillati</taxon>
        <taxon>Bacillota</taxon>
        <taxon>Clostridia</taxon>
        <taxon>Eubacteriales</taxon>
        <taxon>Clostridiaceae</taxon>
        <taxon>Clostridium</taxon>
    </lineage>
</organism>
<accession>A0A2T0BIQ0</accession>
<evidence type="ECO:0000256" key="1">
    <source>
        <dbReference type="SAM" id="Phobius"/>
    </source>
</evidence>
<name>A0A2T0BIQ0_9CLOT</name>
<feature type="transmembrane region" description="Helical" evidence="1">
    <location>
        <begin position="32"/>
        <end position="50"/>
    </location>
</feature>
<evidence type="ECO:0000313" key="3">
    <source>
        <dbReference type="Proteomes" id="UP000239471"/>
    </source>
</evidence>
<dbReference type="AlphaFoldDB" id="A0A2T0BIQ0"/>
<proteinExistence type="predicted"/>
<feature type="transmembrane region" description="Helical" evidence="1">
    <location>
        <begin position="134"/>
        <end position="153"/>
    </location>
</feature>